<accession>A0A1Y6CQB1</accession>
<keyword evidence="1" id="KW-0966">Cell projection</keyword>
<organism evidence="1 2">
    <name type="scientific">Tistlia consotensis USBA 355</name>
    <dbReference type="NCBI Taxonomy" id="560819"/>
    <lineage>
        <taxon>Bacteria</taxon>
        <taxon>Pseudomonadati</taxon>
        <taxon>Pseudomonadota</taxon>
        <taxon>Alphaproteobacteria</taxon>
        <taxon>Rhodospirillales</taxon>
        <taxon>Rhodovibrionaceae</taxon>
        <taxon>Tistlia</taxon>
    </lineage>
</organism>
<evidence type="ECO:0000313" key="2">
    <source>
        <dbReference type="Proteomes" id="UP000192917"/>
    </source>
</evidence>
<dbReference type="AlphaFoldDB" id="A0A1Y6CQB1"/>
<dbReference type="EMBL" id="FWZX01000027">
    <property type="protein sequence ID" value="SMF67869.1"/>
    <property type="molecule type" value="Genomic_DNA"/>
</dbReference>
<dbReference type="STRING" id="560819.SAMN05428998_12769"/>
<keyword evidence="2" id="KW-1185">Reference proteome</keyword>
<name>A0A1Y6CQB1_9PROT</name>
<keyword evidence="1" id="KW-0969">Cilium</keyword>
<proteinExistence type="predicted"/>
<keyword evidence="1" id="KW-0282">Flagellum</keyword>
<sequence>MTSDSAQVADLLKITSRLIEVLEREIVMLRAMKPSEMQSLQHDKIVLAAAYESAIKALESDPAAASAITPAVRAELRDVTERFHRVLAANERALRATKEATNRLLKHIVAEVEKQQRGPGTYGPDSAVRAAAVPTQRRAVSVTLDQRL</sequence>
<reference evidence="1 2" key="1">
    <citation type="submission" date="2017-04" db="EMBL/GenBank/DDBJ databases">
        <authorList>
            <person name="Afonso C.L."/>
            <person name="Miller P.J."/>
            <person name="Scott M.A."/>
            <person name="Spackman E."/>
            <person name="Goraichik I."/>
            <person name="Dimitrov K.M."/>
            <person name="Suarez D.L."/>
            <person name="Swayne D.E."/>
        </authorList>
    </citation>
    <scope>NUCLEOTIDE SEQUENCE [LARGE SCALE GENOMIC DNA]</scope>
    <source>
        <strain evidence="1 2">USBA 355</strain>
    </source>
</reference>
<dbReference type="RefSeq" id="WP_085125413.1">
    <property type="nucleotide sequence ID" value="NZ_FWZX01000027.1"/>
</dbReference>
<dbReference type="Proteomes" id="UP000192917">
    <property type="component" value="Unassembled WGS sequence"/>
</dbReference>
<evidence type="ECO:0000313" key="1">
    <source>
        <dbReference type="EMBL" id="SMF67869.1"/>
    </source>
</evidence>
<protein>
    <submittedName>
        <fullName evidence="1">Flagellar biosynthesis/type III secretory pathway chaperone</fullName>
    </submittedName>
</protein>
<gene>
    <name evidence="1" type="ORF">SAMN05428998_12769</name>
</gene>